<dbReference type="InterPro" id="IPR018170">
    <property type="entry name" value="Aldo/ket_reductase_CS"/>
</dbReference>
<feature type="active site" description="Proton donor" evidence="3">
    <location>
        <position position="82"/>
    </location>
</feature>
<dbReference type="InterPro" id="IPR020471">
    <property type="entry name" value="AKR"/>
</dbReference>
<dbReference type="GO" id="GO:0016491">
    <property type="term" value="F:oxidoreductase activity"/>
    <property type="evidence" value="ECO:0007669"/>
    <property type="project" value="UniProtKB-KW"/>
</dbReference>
<evidence type="ECO:0000256" key="2">
    <source>
        <dbReference type="ARBA" id="ARBA00023002"/>
    </source>
</evidence>
<dbReference type="PIRSF" id="PIRSF000097">
    <property type="entry name" value="AKR"/>
    <property type="match status" value="1"/>
</dbReference>
<evidence type="ECO:0000256" key="4">
    <source>
        <dbReference type="PIRSR" id="PIRSR000097-2"/>
    </source>
</evidence>
<dbReference type="PROSITE" id="PS00063">
    <property type="entry name" value="ALDOKETO_REDUCTASE_3"/>
    <property type="match status" value="1"/>
</dbReference>
<dbReference type="PANTHER" id="PTHR11732">
    <property type="entry name" value="ALDO/KETO REDUCTASE"/>
    <property type="match status" value="1"/>
</dbReference>
<feature type="chain" id="PRO_5034231647" evidence="6">
    <location>
        <begin position="27"/>
        <end position="352"/>
    </location>
</feature>
<dbReference type="SUPFAM" id="SSF51430">
    <property type="entry name" value="NAD(P)-linked oxidoreductase"/>
    <property type="match status" value="1"/>
</dbReference>
<evidence type="ECO:0000256" key="6">
    <source>
        <dbReference type="SAM" id="SignalP"/>
    </source>
</evidence>
<reference evidence="8 9" key="1">
    <citation type="submission" date="2019-09" db="EMBL/GenBank/DDBJ databases">
        <authorList>
            <consortium name="DOE Joint Genome Institute"/>
            <person name="Mondo S.J."/>
            <person name="Navarro-Mendoza M.I."/>
            <person name="Perez-Arques C."/>
            <person name="Panchal S."/>
            <person name="Nicolas F.E."/>
            <person name="Ganguly P."/>
            <person name="Pangilinan J."/>
            <person name="Grigoriev I."/>
            <person name="Heitman J."/>
            <person name="Sanya K."/>
            <person name="Garre V."/>
        </authorList>
    </citation>
    <scope>NUCLEOTIDE SEQUENCE [LARGE SCALE GENOMIC DNA]</scope>
    <source>
        <strain evidence="8 9">MU402</strain>
    </source>
</reference>
<comment type="similarity">
    <text evidence="1">Belongs to the aldo/keto reductase family.</text>
</comment>
<dbReference type="Pfam" id="PF00248">
    <property type="entry name" value="Aldo_ket_red"/>
    <property type="match status" value="1"/>
</dbReference>
<protein>
    <submittedName>
        <fullName evidence="8">Xylose reductase</fullName>
    </submittedName>
</protein>
<proteinExistence type="inferred from homology"/>
<dbReference type="PROSITE" id="PS00062">
    <property type="entry name" value="ALDOKETO_REDUCTASE_2"/>
    <property type="match status" value="1"/>
</dbReference>
<dbReference type="AlphaFoldDB" id="A0A8H4BD09"/>
<feature type="site" description="Lowers pKa of active site Tyr" evidence="5">
    <location>
        <position position="111"/>
    </location>
</feature>
<keyword evidence="6" id="KW-0732">Signal</keyword>
<gene>
    <name evidence="8" type="ORF">FB192DRAFT_1389126</name>
</gene>
<dbReference type="FunFam" id="3.20.20.100:FF:000007">
    <property type="entry name" value="NAD(P)H-dependent D-xylose reductase xyl1"/>
    <property type="match status" value="1"/>
</dbReference>
<accession>A0A8H4BD09</accession>
<evidence type="ECO:0000259" key="7">
    <source>
        <dbReference type="Pfam" id="PF00248"/>
    </source>
</evidence>
<evidence type="ECO:0000313" key="9">
    <source>
        <dbReference type="Proteomes" id="UP000469890"/>
    </source>
</evidence>
<sequence length="352" mass="40402">MFRYKRRPHLKFPCLLVFLFHTHIHTTNNTMTAQTYATLNRTGDKMPLVGFGCWKVSPEDAEATIYNAIKSGYRLIDGAADYGNEVEVGRGINKAIKEGIVTREEVFVVTKLWNTYHNKDRLRGAFDKQLKDLGLDYVDLYLIHFPVPLKHVDIDQAYPAGWYQPNKTEIEFEPSPMHECWREMEKLVEAKLARNIGVSNFNVQLILDLLTYAKIKPAVLQVELHPYLQQSRMVTWVQSQGIQITAYSSFGPASFVDLTTDGKTAAPLLEHATIKEIANKHNKTTGQVLLRWSTERNVAVIPKSTNQERIKSNLDIFSWSLDKEDMDKIASLEKGLRFNDPYSYNFNLPLFD</sequence>
<dbReference type="InterPro" id="IPR036812">
    <property type="entry name" value="NAD(P)_OxRdtase_dom_sf"/>
</dbReference>
<evidence type="ECO:0000256" key="5">
    <source>
        <dbReference type="PIRSR" id="PIRSR000097-3"/>
    </source>
</evidence>
<organism evidence="8 9">
    <name type="scientific">Mucor circinelloides f. lusitanicus</name>
    <name type="common">Mucor racemosus var. lusitanicus</name>
    <dbReference type="NCBI Taxonomy" id="29924"/>
    <lineage>
        <taxon>Eukaryota</taxon>
        <taxon>Fungi</taxon>
        <taxon>Fungi incertae sedis</taxon>
        <taxon>Mucoromycota</taxon>
        <taxon>Mucoromycotina</taxon>
        <taxon>Mucoromycetes</taxon>
        <taxon>Mucorales</taxon>
        <taxon>Mucorineae</taxon>
        <taxon>Mucoraceae</taxon>
        <taxon>Mucor</taxon>
    </lineage>
</organism>
<dbReference type="PROSITE" id="PS00798">
    <property type="entry name" value="ALDOKETO_REDUCTASE_1"/>
    <property type="match status" value="1"/>
</dbReference>
<feature type="domain" description="NADP-dependent oxidoreductase" evidence="7">
    <location>
        <begin position="52"/>
        <end position="333"/>
    </location>
</feature>
<evidence type="ECO:0000256" key="3">
    <source>
        <dbReference type="PIRSR" id="PIRSR000097-1"/>
    </source>
</evidence>
<evidence type="ECO:0000313" key="8">
    <source>
        <dbReference type="EMBL" id="KAF1799928.1"/>
    </source>
</evidence>
<dbReference type="PRINTS" id="PR00069">
    <property type="entry name" value="ALDKETRDTASE"/>
</dbReference>
<feature type="binding site" evidence="4">
    <location>
        <position position="144"/>
    </location>
    <ligand>
        <name>substrate</name>
    </ligand>
</feature>
<feature type="signal peptide" evidence="6">
    <location>
        <begin position="1"/>
        <end position="26"/>
    </location>
</feature>
<keyword evidence="2" id="KW-0560">Oxidoreductase</keyword>
<dbReference type="Proteomes" id="UP000469890">
    <property type="component" value="Unassembled WGS sequence"/>
</dbReference>
<comment type="caution">
    <text evidence="8">The sequence shown here is derived from an EMBL/GenBank/DDBJ whole genome shotgun (WGS) entry which is preliminary data.</text>
</comment>
<name>A0A8H4BD09_MUCCL</name>
<dbReference type="InterPro" id="IPR023210">
    <property type="entry name" value="NADP_OxRdtase_dom"/>
</dbReference>
<dbReference type="EMBL" id="JAAECE010000006">
    <property type="protein sequence ID" value="KAF1799928.1"/>
    <property type="molecule type" value="Genomic_DNA"/>
</dbReference>
<evidence type="ECO:0000256" key="1">
    <source>
        <dbReference type="ARBA" id="ARBA00007905"/>
    </source>
</evidence>
<dbReference type="Gene3D" id="3.20.20.100">
    <property type="entry name" value="NADP-dependent oxidoreductase domain"/>
    <property type="match status" value="1"/>
</dbReference>